<dbReference type="InterPro" id="IPR027477">
    <property type="entry name" value="Succ_DH/fumarate_Rdtase_cat_sf"/>
</dbReference>
<dbReference type="InterPro" id="IPR006311">
    <property type="entry name" value="TAT_signal"/>
</dbReference>
<dbReference type="InterPro" id="IPR050315">
    <property type="entry name" value="FAD-oxidoreductase_2"/>
</dbReference>
<comment type="caution">
    <text evidence="6">The sequence shown here is derived from an EMBL/GenBank/DDBJ whole genome shotgun (WGS) entry which is preliminary data.</text>
</comment>
<dbReference type="GO" id="GO:0016491">
    <property type="term" value="F:oxidoreductase activity"/>
    <property type="evidence" value="ECO:0007669"/>
    <property type="project" value="UniProtKB-KW"/>
</dbReference>
<evidence type="ECO:0000256" key="1">
    <source>
        <dbReference type="ARBA" id="ARBA00001974"/>
    </source>
</evidence>
<evidence type="ECO:0000256" key="2">
    <source>
        <dbReference type="ARBA" id="ARBA00022630"/>
    </source>
</evidence>
<dbReference type="SUPFAM" id="SSF56425">
    <property type="entry name" value="Succinate dehydrogenase/fumarate reductase flavoprotein, catalytic domain"/>
    <property type="match status" value="1"/>
</dbReference>
<keyword evidence="2" id="KW-0285">Flavoprotein</keyword>
<organism evidence="6 7">
    <name type="scientific">Mesosutterella multiformis</name>
    <dbReference type="NCBI Taxonomy" id="2259133"/>
    <lineage>
        <taxon>Bacteria</taxon>
        <taxon>Pseudomonadati</taxon>
        <taxon>Pseudomonadota</taxon>
        <taxon>Betaproteobacteria</taxon>
        <taxon>Burkholderiales</taxon>
        <taxon>Sutterellaceae</taxon>
        <taxon>Mesosutterella</taxon>
    </lineage>
</organism>
<evidence type="ECO:0000256" key="3">
    <source>
        <dbReference type="ARBA" id="ARBA00022827"/>
    </source>
</evidence>
<dbReference type="PANTHER" id="PTHR43400">
    <property type="entry name" value="FUMARATE REDUCTASE"/>
    <property type="match status" value="1"/>
</dbReference>
<feature type="domain" description="FAD-dependent oxidoreductase 2 FAD-binding" evidence="5">
    <location>
        <begin position="40"/>
        <end position="574"/>
    </location>
</feature>
<dbReference type="RefSeq" id="WP_116271058.1">
    <property type="nucleotide sequence ID" value="NZ_BGZJ01000002.1"/>
</dbReference>
<reference evidence="6 7" key="1">
    <citation type="journal article" date="2018" name="Int. J. Syst. Evol. Microbiol.">
        <title>Mesosutterella multiformis gen. nov., sp. nov., a member of the family Sutterellaceae and Sutterella megalosphaeroides sp. nov., isolated from human faeces.</title>
        <authorList>
            <person name="Sakamoto M."/>
            <person name="Ikeyama N."/>
            <person name="Kunihiro T."/>
            <person name="Iino T."/>
            <person name="Yuki M."/>
            <person name="Ohkuma M."/>
        </authorList>
    </citation>
    <scope>NUCLEOTIDE SEQUENCE [LARGE SCALE GENOMIC DNA]</scope>
    <source>
        <strain evidence="6 7">4NBBH2</strain>
    </source>
</reference>
<dbReference type="OrthoDB" id="9813348at2"/>
<dbReference type="InterPro" id="IPR036188">
    <property type="entry name" value="FAD/NAD-bd_sf"/>
</dbReference>
<evidence type="ECO:0000259" key="5">
    <source>
        <dbReference type="Pfam" id="PF00890"/>
    </source>
</evidence>
<dbReference type="PROSITE" id="PS51318">
    <property type="entry name" value="TAT"/>
    <property type="match status" value="1"/>
</dbReference>
<dbReference type="EMBL" id="BGZJ01000002">
    <property type="protein sequence ID" value="GBO94873.1"/>
    <property type="molecule type" value="Genomic_DNA"/>
</dbReference>
<keyword evidence="3" id="KW-0274">FAD</keyword>
<evidence type="ECO:0000313" key="7">
    <source>
        <dbReference type="Proteomes" id="UP000266091"/>
    </source>
</evidence>
<dbReference type="Pfam" id="PF00890">
    <property type="entry name" value="FAD_binding_2"/>
    <property type="match status" value="1"/>
</dbReference>
<gene>
    <name evidence="6" type="ORF">MESMUL_22270</name>
</gene>
<evidence type="ECO:0000256" key="4">
    <source>
        <dbReference type="ARBA" id="ARBA00023002"/>
    </source>
</evidence>
<dbReference type="PANTHER" id="PTHR43400:SF10">
    <property type="entry name" value="3-OXOSTEROID 1-DEHYDROGENASE"/>
    <property type="match status" value="1"/>
</dbReference>
<dbReference type="Gene3D" id="3.90.700.10">
    <property type="entry name" value="Succinate dehydrogenase/fumarate reductase flavoprotein, catalytic domain"/>
    <property type="match status" value="1"/>
</dbReference>
<protein>
    <submittedName>
        <fullName evidence="6">FAD-binding dehydrogenase</fullName>
    </submittedName>
</protein>
<name>A0A388SGR8_9BURK</name>
<dbReference type="Proteomes" id="UP000266091">
    <property type="component" value="Unassembled WGS sequence"/>
</dbReference>
<evidence type="ECO:0000313" key="6">
    <source>
        <dbReference type="EMBL" id="GBO94873.1"/>
    </source>
</evidence>
<sequence length="598" mass="64918">MANRREFLAGSIGGALFGAIAPTFASEPQKLPEKWDYTADVVVIGAGATGLPAAIGARDAGLSVLVIDTNYDIGGHAITSGGNVPLGGGTSFQKKYGIKDDPETLFKDLTDWSIVESGGQPDYRYNDRAVQHALAYNEAPTFEFLLKNGVKFVDKAPDNVGGHAVGLSAKREHHCIWAEGQSAESPAGAGGTDLMRGLEKSARAKGVKFILNHHMDELFRDEKGRVIGIRASYTPKINPTTKEPLKSFLTDGNIDTTAKEVTVHANKAVVVATGGNSGNVNFRRIFDPRLTEEIACAAGEYSPQDGSGELAAVAIGASLWGAANQAMDRNGSLRKRPLVGVRTNYIHWTPRSPLFPLVKYTGLYIRNWQNAIIVNQAGRRFYNELENGYPNGSHEGFFNDGKPYVHGDWRNTTRKPYKPRNYIDAALQINEGSTAPDFSAGPQWAIFDSEAVKREHMRIGANSADPNLFFKADTIEELAEKINTSSWQKYKIKGSVLKETVDRYNGFVAAGKDADFDKPAPKFPIKTGPFYAAWATFVAHDSYAGLRINEACQVLDFQGKVIDGLYCGGESAGGCSQHGLGRCVTQGYIIGQQIAKRK</sequence>
<comment type="cofactor">
    <cofactor evidence="1">
        <name>FAD</name>
        <dbReference type="ChEBI" id="CHEBI:57692"/>
    </cofactor>
</comment>
<dbReference type="GO" id="GO:0008202">
    <property type="term" value="P:steroid metabolic process"/>
    <property type="evidence" value="ECO:0007669"/>
    <property type="project" value="UniProtKB-ARBA"/>
</dbReference>
<dbReference type="InterPro" id="IPR003953">
    <property type="entry name" value="FAD-dep_OxRdtase_2_FAD-bd"/>
</dbReference>
<accession>A0A388SGR8</accession>
<keyword evidence="4" id="KW-0560">Oxidoreductase</keyword>
<dbReference type="Gene3D" id="3.50.50.60">
    <property type="entry name" value="FAD/NAD(P)-binding domain"/>
    <property type="match status" value="2"/>
</dbReference>
<dbReference type="SUPFAM" id="SSF51905">
    <property type="entry name" value="FAD/NAD(P)-binding domain"/>
    <property type="match status" value="1"/>
</dbReference>
<accession>A0A401LJ14</accession>
<keyword evidence="7" id="KW-1185">Reference proteome</keyword>
<dbReference type="AlphaFoldDB" id="A0A388SGR8"/>
<proteinExistence type="predicted"/>